<evidence type="ECO:0000313" key="2">
    <source>
        <dbReference type="EMBL" id="EEC43485.1"/>
    </source>
</evidence>
<feature type="region of interest" description="Disordered" evidence="1">
    <location>
        <begin position="1"/>
        <end position="58"/>
    </location>
</feature>
<feature type="compositionally biased region" description="Polar residues" evidence="1">
    <location>
        <begin position="42"/>
        <end position="53"/>
    </location>
</feature>
<feature type="compositionally biased region" description="Polar residues" evidence="1">
    <location>
        <begin position="192"/>
        <end position="202"/>
    </location>
</feature>
<dbReference type="OrthoDB" id="56058at2759"/>
<accession>B7GCY8</accession>
<protein>
    <submittedName>
        <fullName evidence="2">Uncharacterized protein</fullName>
    </submittedName>
</protein>
<feature type="compositionally biased region" description="Basic and acidic residues" evidence="1">
    <location>
        <begin position="242"/>
        <end position="251"/>
    </location>
</feature>
<dbReference type="RefSeq" id="XP_002185038.1">
    <property type="nucleotide sequence ID" value="XM_002185002.1"/>
</dbReference>
<feature type="region of interest" description="Disordered" evidence="1">
    <location>
        <begin position="81"/>
        <end position="120"/>
    </location>
</feature>
<feature type="compositionally biased region" description="Polar residues" evidence="1">
    <location>
        <begin position="85"/>
        <end position="94"/>
    </location>
</feature>
<feature type="compositionally biased region" description="Polar residues" evidence="1">
    <location>
        <begin position="105"/>
        <end position="115"/>
    </location>
</feature>
<feature type="compositionally biased region" description="Low complexity" evidence="1">
    <location>
        <begin position="208"/>
        <end position="224"/>
    </location>
</feature>
<dbReference type="InParanoid" id="B7GCY8"/>
<dbReference type="GeneID" id="7198910"/>
<reference evidence="2 3" key="1">
    <citation type="journal article" date="2008" name="Nature">
        <title>The Phaeodactylum genome reveals the evolutionary history of diatom genomes.</title>
        <authorList>
            <person name="Bowler C."/>
            <person name="Allen A.E."/>
            <person name="Badger J.H."/>
            <person name="Grimwood J."/>
            <person name="Jabbari K."/>
            <person name="Kuo A."/>
            <person name="Maheswari U."/>
            <person name="Martens C."/>
            <person name="Maumus F."/>
            <person name="Otillar R.P."/>
            <person name="Rayko E."/>
            <person name="Salamov A."/>
            <person name="Vandepoele K."/>
            <person name="Beszteri B."/>
            <person name="Gruber A."/>
            <person name="Heijde M."/>
            <person name="Katinka M."/>
            <person name="Mock T."/>
            <person name="Valentin K."/>
            <person name="Verret F."/>
            <person name="Berges J.A."/>
            <person name="Brownlee C."/>
            <person name="Cadoret J.P."/>
            <person name="Chiovitti A."/>
            <person name="Choi C.J."/>
            <person name="Coesel S."/>
            <person name="De Martino A."/>
            <person name="Detter J.C."/>
            <person name="Durkin C."/>
            <person name="Falciatore A."/>
            <person name="Fournet J."/>
            <person name="Haruta M."/>
            <person name="Huysman M.J."/>
            <person name="Jenkins B.D."/>
            <person name="Jiroutova K."/>
            <person name="Jorgensen R.E."/>
            <person name="Joubert Y."/>
            <person name="Kaplan A."/>
            <person name="Kroger N."/>
            <person name="Kroth P.G."/>
            <person name="La Roche J."/>
            <person name="Lindquist E."/>
            <person name="Lommer M."/>
            <person name="Martin-Jezequel V."/>
            <person name="Lopez P.J."/>
            <person name="Lucas S."/>
            <person name="Mangogna M."/>
            <person name="McGinnis K."/>
            <person name="Medlin L.K."/>
            <person name="Montsant A."/>
            <person name="Oudot-Le Secq M.P."/>
            <person name="Napoli C."/>
            <person name="Obornik M."/>
            <person name="Parker M.S."/>
            <person name="Petit J.L."/>
            <person name="Porcel B.M."/>
            <person name="Poulsen N."/>
            <person name="Robison M."/>
            <person name="Rychlewski L."/>
            <person name="Rynearson T.A."/>
            <person name="Schmutz J."/>
            <person name="Shapiro H."/>
            <person name="Siaut M."/>
            <person name="Stanley M."/>
            <person name="Sussman M.R."/>
            <person name="Taylor A.R."/>
            <person name="Vardi A."/>
            <person name="von Dassow P."/>
            <person name="Vyverman W."/>
            <person name="Willis A."/>
            <person name="Wyrwicz L.S."/>
            <person name="Rokhsar D.S."/>
            <person name="Weissenbach J."/>
            <person name="Armbrust E.V."/>
            <person name="Green B.R."/>
            <person name="Van de Peer Y."/>
            <person name="Grigoriev I.V."/>
        </authorList>
    </citation>
    <scope>NUCLEOTIDE SEQUENCE [LARGE SCALE GENOMIC DNA]</scope>
    <source>
        <strain evidence="2 3">CCAP 1055/1</strain>
    </source>
</reference>
<evidence type="ECO:0000313" key="3">
    <source>
        <dbReference type="Proteomes" id="UP000000759"/>
    </source>
</evidence>
<feature type="region of interest" description="Disordered" evidence="1">
    <location>
        <begin position="160"/>
        <end position="257"/>
    </location>
</feature>
<evidence type="ECO:0000256" key="1">
    <source>
        <dbReference type="SAM" id="MobiDB-lite"/>
    </source>
</evidence>
<sequence>MMMSSRQSASRPHYKQSRISNRATPSSMPYTTSSSRTEATPVPSSNARNSVSEASLPITGSVPDLSNLCLPRKSYRDGRLALESSPLSATQTKGPRTARSIYPSFDTSRGSSSLGQADVTGSIETSEQYIAEDTDLTVDEIFAMVEEQLPLHSQCRQVITRDDSHARSGTTGTVLDPNDVRKPAPPAWVDTATHTTRTNTQERSFKASPQPHWDQSDQDQQPPSLAYLQDSSSSFSAYGDGTTREWEESKGAGKPVETVTTRDVEVIHVEVEPGVFLPLRGSEETLRAMAQGTTRLVQCLSCEAPLACVPDCQMVICPDCRVVSPILDEEQNMRNAFLLASKTGSPLNGSSVGLGWKMRT</sequence>
<dbReference type="KEGG" id="pti:PHATRDRAFT_50105"/>
<organism evidence="2 3">
    <name type="scientific">Phaeodactylum tricornutum (strain CCAP 1055/1)</name>
    <dbReference type="NCBI Taxonomy" id="556484"/>
    <lineage>
        <taxon>Eukaryota</taxon>
        <taxon>Sar</taxon>
        <taxon>Stramenopiles</taxon>
        <taxon>Ochrophyta</taxon>
        <taxon>Bacillariophyta</taxon>
        <taxon>Bacillariophyceae</taxon>
        <taxon>Bacillariophycidae</taxon>
        <taxon>Naviculales</taxon>
        <taxon>Phaeodactylaceae</taxon>
        <taxon>Phaeodactylum</taxon>
    </lineage>
</organism>
<dbReference type="HOGENOM" id="CLU_770443_0_0_1"/>
<reference evidence="3" key="2">
    <citation type="submission" date="2008-08" db="EMBL/GenBank/DDBJ databases">
        <authorList>
            <consortium name="Diatom Consortium"/>
            <person name="Grigoriev I."/>
            <person name="Grimwood J."/>
            <person name="Kuo A."/>
            <person name="Otillar R.P."/>
            <person name="Salamov A."/>
            <person name="Detter J.C."/>
            <person name="Lindquist E."/>
            <person name="Shapiro H."/>
            <person name="Lucas S."/>
            <person name="Glavina del Rio T."/>
            <person name="Pitluck S."/>
            <person name="Rokhsar D."/>
            <person name="Bowler C."/>
        </authorList>
    </citation>
    <scope>GENOME REANNOTATION</scope>
    <source>
        <strain evidence="3">CCAP 1055/1</strain>
    </source>
</reference>
<gene>
    <name evidence="2" type="ORF">PHATRDRAFT_50105</name>
</gene>
<name>B7GCY8_PHATC</name>
<feature type="compositionally biased region" description="Low complexity" evidence="1">
    <location>
        <begin position="24"/>
        <end position="37"/>
    </location>
</feature>
<feature type="compositionally biased region" description="Polar residues" evidence="1">
    <location>
        <begin position="1"/>
        <end position="10"/>
    </location>
</feature>
<proteinExistence type="predicted"/>
<dbReference type="PaxDb" id="2850-Phatr50105"/>
<dbReference type="Proteomes" id="UP000000759">
    <property type="component" value="Chromosome 27"/>
</dbReference>
<dbReference type="EMBL" id="CM000629">
    <property type="protein sequence ID" value="EEC43485.1"/>
    <property type="molecule type" value="Genomic_DNA"/>
</dbReference>
<keyword evidence="3" id="KW-1185">Reference proteome</keyword>
<dbReference type="AlphaFoldDB" id="B7GCY8"/>